<dbReference type="GO" id="GO:0008171">
    <property type="term" value="F:O-methyltransferase activity"/>
    <property type="evidence" value="ECO:0007669"/>
    <property type="project" value="UniProtKB-UniRule"/>
</dbReference>
<dbReference type="PANTHER" id="PTHR12315:SF0">
    <property type="entry name" value="7SK SNRNA METHYLPHOSPHATE CAPPING ENZYME"/>
    <property type="match status" value="1"/>
</dbReference>
<keyword evidence="2" id="KW-0489">Methyltransferase</keyword>
<name>A0A915EIJ1_9BILA</name>
<dbReference type="InterPro" id="IPR041698">
    <property type="entry name" value="Methyltransf_25"/>
</dbReference>
<keyword evidence="1 2" id="KW-0949">S-adenosyl-L-methionine</keyword>
<comment type="similarity">
    <text evidence="2">Belongs to the methyltransferase superfamily.</text>
</comment>
<keyword evidence="2" id="KW-0808">Transferase</keyword>
<dbReference type="GO" id="GO:0032259">
    <property type="term" value="P:methylation"/>
    <property type="evidence" value="ECO:0007669"/>
    <property type="project" value="UniProtKB-KW"/>
</dbReference>
<dbReference type="InterPro" id="IPR024160">
    <property type="entry name" value="BIN3_SAM-bd_dom"/>
</dbReference>
<dbReference type="GO" id="GO:0008173">
    <property type="term" value="F:RNA methyltransferase activity"/>
    <property type="evidence" value="ECO:0007669"/>
    <property type="project" value="UniProtKB-UniRule"/>
</dbReference>
<dbReference type="EC" id="2.1.1.-" evidence="2"/>
<accession>A0A915EIJ1</accession>
<evidence type="ECO:0000259" key="3">
    <source>
        <dbReference type="PROSITE" id="PS51515"/>
    </source>
</evidence>
<evidence type="ECO:0000313" key="4">
    <source>
        <dbReference type="Proteomes" id="UP000887574"/>
    </source>
</evidence>
<dbReference type="InterPro" id="IPR039772">
    <property type="entry name" value="Bin3-like"/>
</dbReference>
<dbReference type="Gene3D" id="3.40.50.150">
    <property type="entry name" value="Vaccinia Virus protein VP39"/>
    <property type="match status" value="1"/>
</dbReference>
<dbReference type="AlphaFoldDB" id="A0A915EIJ1"/>
<organism evidence="4 5">
    <name type="scientific">Ditylenchus dipsaci</name>
    <dbReference type="NCBI Taxonomy" id="166011"/>
    <lineage>
        <taxon>Eukaryota</taxon>
        <taxon>Metazoa</taxon>
        <taxon>Ecdysozoa</taxon>
        <taxon>Nematoda</taxon>
        <taxon>Chromadorea</taxon>
        <taxon>Rhabditida</taxon>
        <taxon>Tylenchina</taxon>
        <taxon>Tylenchomorpha</taxon>
        <taxon>Sphaerularioidea</taxon>
        <taxon>Anguinidae</taxon>
        <taxon>Anguininae</taxon>
        <taxon>Ditylenchus</taxon>
    </lineage>
</organism>
<sequence length="133" mass="15315">MEQTENSEEATEESIGLLNQAETLRWLAQNQRQKNVVLMKKSKILVTRKDFAMATIIDIMEQESKKRLNLFPENWFKDRAILDIGCNVGYLTLFIAKEFGPNRVLGIDIDENLIGVARKNIRHYCDEGTELIA</sequence>
<dbReference type="CDD" id="cd02440">
    <property type="entry name" value="AdoMet_MTases"/>
    <property type="match status" value="1"/>
</dbReference>
<dbReference type="GO" id="GO:0040031">
    <property type="term" value="P:snRNA modification"/>
    <property type="evidence" value="ECO:0007669"/>
    <property type="project" value="TreeGrafter"/>
</dbReference>
<evidence type="ECO:0000256" key="2">
    <source>
        <dbReference type="RuleBase" id="RU367087"/>
    </source>
</evidence>
<keyword evidence="4" id="KW-1185">Reference proteome</keyword>
<dbReference type="PANTHER" id="PTHR12315">
    <property type="entry name" value="BICOID-INTERACTING PROTEIN RELATED"/>
    <property type="match status" value="1"/>
</dbReference>
<dbReference type="Proteomes" id="UP000887574">
    <property type="component" value="Unplaced"/>
</dbReference>
<evidence type="ECO:0000313" key="5">
    <source>
        <dbReference type="WBParaSite" id="jg7052.1"/>
    </source>
</evidence>
<dbReference type="InterPro" id="IPR029063">
    <property type="entry name" value="SAM-dependent_MTases_sf"/>
</dbReference>
<protein>
    <recommendedName>
        <fullName evidence="2">RNA methyltransferase</fullName>
        <ecNumber evidence="2">2.1.1.-</ecNumber>
    </recommendedName>
</protein>
<evidence type="ECO:0000256" key="1">
    <source>
        <dbReference type="PROSITE-ProRule" id="PRU00848"/>
    </source>
</evidence>
<dbReference type="GO" id="GO:0017069">
    <property type="term" value="F:snRNA binding"/>
    <property type="evidence" value="ECO:0007669"/>
    <property type="project" value="TreeGrafter"/>
</dbReference>
<feature type="domain" description="Bin3-type SAM" evidence="3">
    <location>
        <begin position="65"/>
        <end position="133"/>
    </location>
</feature>
<dbReference type="SUPFAM" id="SSF53335">
    <property type="entry name" value="S-adenosyl-L-methionine-dependent methyltransferases"/>
    <property type="match status" value="1"/>
</dbReference>
<reference evidence="5" key="1">
    <citation type="submission" date="2022-11" db="UniProtKB">
        <authorList>
            <consortium name="WormBaseParasite"/>
        </authorList>
    </citation>
    <scope>IDENTIFICATION</scope>
</reference>
<proteinExistence type="inferred from homology"/>
<dbReference type="Pfam" id="PF13649">
    <property type="entry name" value="Methyltransf_25"/>
    <property type="match status" value="1"/>
</dbReference>
<dbReference type="WBParaSite" id="jg7052.1">
    <property type="protein sequence ID" value="jg7052.1"/>
    <property type="gene ID" value="jg7052"/>
</dbReference>
<dbReference type="PROSITE" id="PS51515">
    <property type="entry name" value="BIN3_SAM"/>
    <property type="match status" value="1"/>
</dbReference>